<comment type="cofactor">
    <cofactor evidence="2">
        <name>Mg(2+)</name>
        <dbReference type="ChEBI" id="CHEBI:18420"/>
    </cofactor>
</comment>
<evidence type="ECO:0000256" key="9">
    <source>
        <dbReference type="ARBA" id="ARBA00038901"/>
    </source>
</evidence>
<comment type="catalytic activity">
    <reaction evidence="10">
        <text>ITP + H2O = IDP + phosphate + H(+)</text>
        <dbReference type="Rhea" id="RHEA:28330"/>
        <dbReference type="ChEBI" id="CHEBI:15377"/>
        <dbReference type="ChEBI" id="CHEBI:15378"/>
        <dbReference type="ChEBI" id="CHEBI:43474"/>
        <dbReference type="ChEBI" id="CHEBI:58280"/>
        <dbReference type="ChEBI" id="CHEBI:61402"/>
        <dbReference type="EC" id="3.6.1.73"/>
    </reaction>
</comment>
<comment type="catalytic activity">
    <reaction evidence="11">
        <text>XTP + H2O = XDP + phosphate + H(+)</text>
        <dbReference type="Rhea" id="RHEA:28406"/>
        <dbReference type="ChEBI" id="CHEBI:15377"/>
        <dbReference type="ChEBI" id="CHEBI:15378"/>
        <dbReference type="ChEBI" id="CHEBI:43474"/>
        <dbReference type="ChEBI" id="CHEBI:59884"/>
        <dbReference type="ChEBI" id="CHEBI:61314"/>
        <dbReference type="EC" id="3.6.1.73"/>
    </reaction>
</comment>
<dbReference type="GO" id="GO:0009117">
    <property type="term" value="P:nucleotide metabolic process"/>
    <property type="evidence" value="ECO:0007669"/>
    <property type="project" value="UniProtKB-KW"/>
</dbReference>
<keyword evidence="7" id="KW-0546">Nucleotide metabolism</keyword>
<feature type="domain" description="Non-canonical purine NTP phosphatase/PRRC1" evidence="12">
    <location>
        <begin position="11"/>
        <end position="172"/>
    </location>
</feature>
<evidence type="ECO:0000256" key="1">
    <source>
        <dbReference type="ARBA" id="ARBA00001936"/>
    </source>
</evidence>
<sequence>MQDKKLIVITTKNKAKIKALEYICKEIFSDYKIVSIESNSGVNETPTNDMEAIQGCKNRIEHALKLIEYSPDYIISLEGLIEHSNVGTFVFGWAAIRDNNGNIYYGCSGKVMLPKVISDQIKPNIKLSDLIKKNYSHISPEKIDILGANGVVTGGLYTRVDEFVTSMRCAFGVIRAQNDKENIN</sequence>
<dbReference type="GO" id="GO:0046872">
    <property type="term" value="F:metal ion binding"/>
    <property type="evidence" value="ECO:0007669"/>
    <property type="project" value="UniProtKB-KW"/>
</dbReference>
<comment type="caution">
    <text evidence="13">The sequence shown here is derived from an EMBL/GenBank/DDBJ whole genome shotgun (WGS) entry which is preliminary data.</text>
</comment>
<proteinExistence type="predicted"/>
<organism evidence="13 14">
    <name type="scientific">Haemophilus influenzae</name>
    <dbReference type="NCBI Taxonomy" id="727"/>
    <lineage>
        <taxon>Bacteria</taxon>
        <taxon>Pseudomonadati</taxon>
        <taxon>Pseudomonadota</taxon>
        <taxon>Gammaproteobacteria</taxon>
        <taxon>Pasteurellales</taxon>
        <taxon>Pasteurellaceae</taxon>
        <taxon>Haemophilus</taxon>
    </lineage>
</organism>
<evidence type="ECO:0000256" key="11">
    <source>
        <dbReference type="ARBA" id="ARBA00048781"/>
    </source>
</evidence>
<keyword evidence="3" id="KW-0479">Metal-binding</keyword>
<evidence type="ECO:0000256" key="4">
    <source>
        <dbReference type="ARBA" id="ARBA00022741"/>
    </source>
</evidence>
<dbReference type="SUPFAM" id="SSF52972">
    <property type="entry name" value="ITPase-like"/>
    <property type="match status" value="1"/>
</dbReference>
<evidence type="ECO:0000256" key="7">
    <source>
        <dbReference type="ARBA" id="ARBA00023080"/>
    </source>
</evidence>
<gene>
    <name evidence="13" type="primary">yjjX</name>
    <name evidence="13" type="ORF">CAGEJMGA_00758</name>
</gene>
<dbReference type="GO" id="GO:0000166">
    <property type="term" value="F:nucleotide binding"/>
    <property type="evidence" value="ECO:0007669"/>
    <property type="project" value="UniProtKB-KW"/>
</dbReference>
<accession>A0AAQ1PW36</accession>
<dbReference type="InterPro" id="IPR026533">
    <property type="entry name" value="NTPase/PRRC1"/>
</dbReference>
<evidence type="ECO:0000313" key="13">
    <source>
        <dbReference type="EMBL" id="VTX58809.1"/>
    </source>
</evidence>
<evidence type="ECO:0000256" key="3">
    <source>
        <dbReference type="ARBA" id="ARBA00022723"/>
    </source>
</evidence>
<keyword evidence="4" id="KW-0547">Nucleotide-binding</keyword>
<keyword evidence="5 13" id="KW-0378">Hydrolase</keyword>
<protein>
    <recommendedName>
        <fullName evidence="9">inosine/xanthosine triphosphatase</fullName>
        <ecNumber evidence="9">3.6.1.73</ecNumber>
    </recommendedName>
</protein>
<evidence type="ECO:0000256" key="6">
    <source>
        <dbReference type="ARBA" id="ARBA00022842"/>
    </source>
</evidence>
<name>A0AAQ1PW36_HAEIF</name>
<evidence type="ECO:0000256" key="5">
    <source>
        <dbReference type="ARBA" id="ARBA00022801"/>
    </source>
</evidence>
<evidence type="ECO:0000313" key="14">
    <source>
        <dbReference type="Proteomes" id="UP000658741"/>
    </source>
</evidence>
<dbReference type="Gene3D" id="3.90.950.10">
    <property type="match status" value="1"/>
</dbReference>
<evidence type="ECO:0000259" key="12">
    <source>
        <dbReference type="Pfam" id="PF01931"/>
    </source>
</evidence>
<evidence type="ECO:0000256" key="2">
    <source>
        <dbReference type="ARBA" id="ARBA00001946"/>
    </source>
</evidence>
<dbReference type="GO" id="GO:0103023">
    <property type="term" value="F:ITPase activity"/>
    <property type="evidence" value="ECO:0007669"/>
    <property type="project" value="UniProtKB-EC"/>
</dbReference>
<dbReference type="InterPro" id="IPR050299">
    <property type="entry name" value="YjjX_NTPase"/>
</dbReference>
<dbReference type="Pfam" id="PF01931">
    <property type="entry name" value="NTPase_I-T"/>
    <property type="match status" value="1"/>
</dbReference>
<evidence type="ECO:0000256" key="8">
    <source>
        <dbReference type="ARBA" id="ARBA00023211"/>
    </source>
</evidence>
<keyword evidence="8" id="KW-0464">Manganese</keyword>
<keyword evidence="6" id="KW-0460">Magnesium</keyword>
<dbReference type="PANTHER" id="PTHR34699:SF2">
    <property type="entry name" value="NON-CANONICAL PURINE NTP PHOSPHATASE_PRRC1 DOMAIN-CONTAINING PROTEIN"/>
    <property type="match status" value="1"/>
</dbReference>
<dbReference type="AlphaFoldDB" id="A0AAQ1PW36"/>
<reference evidence="13" key="1">
    <citation type="submission" date="2019-05" db="EMBL/GenBank/DDBJ databases">
        <authorList>
            <person name="Hibberd M."/>
        </authorList>
    </citation>
    <scope>NUCLEOTIDE SEQUENCE</scope>
    <source>
        <strain evidence="13">Haemophilus_influenzae_BgEED16</strain>
    </source>
</reference>
<comment type="cofactor">
    <cofactor evidence="1">
        <name>Mn(2+)</name>
        <dbReference type="ChEBI" id="CHEBI:29035"/>
    </cofactor>
</comment>
<dbReference type="EC" id="3.6.1.73" evidence="9"/>
<evidence type="ECO:0000256" key="10">
    <source>
        <dbReference type="ARBA" id="ARBA00048174"/>
    </source>
</evidence>
<dbReference type="PANTHER" id="PTHR34699">
    <property type="match status" value="1"/>
</dbReference>
<dbReference type="InterPro" id="IPR029001">
    <property type="entry name" value="ITPase-like_fam"/>
</dbReference>
<dbReference type="Proteomes" id="UP000658741">
    <property type="component" value="Unassembled WGS sequence"/>
</dbReference>
<dbReference type="EMBL" id="CABFLD010000033">
    <property type="protein sequence ID" value="VTX58809.1"/>
    <property type="molecule type" value="Genomic_DNA"/>
</dbReference>
<dbReference type="RefSeq" id="WP_111690996.1">
    <property type="nucleotide sequence ID" value="NZ_CABFLD010000033.1"/>
</dbReference>